<evidence type="ECO:0000313" key="1">
    <source>
        <dbReference type="EMBL" id="PFH50032.1"/>
    </source>
</evidence>
<proteinExistence type="predicted"/>
<dbReference type="Proteomes" id="UP000242287">
    <property type="component" value="Unassembled WGS sequence"/>
</dbReference>
<dbReference type="AlphaFoldDB" id="A0A2A9NQR9"/>
<reference evidence="1 2" key="1">
    <citation type="submission" date="2014-02" db="EMBL/GenBank/DDBJ databases">
        <title>Transposable element dynamics among asymbiotic and ectomycorrhizal Amanita fungi.</title>
        <authorList>
            <consortium name="DOE Joint Genome Institute"/>
            <person name="Hess J."/>
            <person name="Skrede I."/>
            <person name="Wolfe B."/>
            <person name="LaButti K."/>
            <person name="Ohm R.A."/>
            <person name="Grigoriev I.V."/>
            <person name="Pringle A."/>
        </authorList>
    </citation>
    <scope>NUCLEOTIDE SEQUENCE [LARGE SCALE GENOMIC DNA]</scope>
    <source>
        <strain evidence="1 2">SKay4041</strain>
    </source>
</reference>
<evidence type="ECO:0000313" key="2">
    <source>
        <dbReference type="Proteomes" id="UP000242287"/>
    </source>
</evidence>
<sequence>MGFLFHLFGDKPTHPSSSFNIVKLQPITVFRYVNTFSLTQLSIISGIGSCSLSHSGRMGQSDMHLRRTPIKVGELEAD</sequence>
<name>A0A2A9NQR9_9AGAR</name>
<accession>A0A2A9NQR9</accession>
<keyword evidence="2" id="KW-1185">Reference proteome</keyword>
<gene>
    <name evidence="1" type="ORF">AMATHDRAFT_61949</name>
</gene>
<organism evidence="1 2">
    <name type="scientific">Amanita thiersii Skay4041</name>
    <dbReference type="NCBI Taxonomy" id="703135"/>
    <lineage>
        <taxon>Eukaryota</taxon>
        <taxon>Fungi</taxon>
        <taxon>Dikarya</taxon>
        <taxon>Basidiomycota</taxon>
        <taxon>Agaricomycotina</taxon>
        <taxon>Agaricomycetes</taxon>
        <taxon>Agaricomycetidae</taxon>
        <taxon>Agaricales</taxon>
        <taxon>Pluteineae</taxon>
        <taxon>Amanitaceae</taxon>
        <taxon>Amanita</taxon>
    </lineage>
</organism>
<protein>
    <submittedName>
        <fullName evidence="1">Uncharacterized protein</fullName>
    </submittedName>
</protein>
<dbReference type="EMBL" id="KZ302013">
    <property type="protein sequence ID" value="PFH50032.1"/>
    <property type="molecule type" value="Genomic_DNA"/>
</dbReference>